<feature type="signal peptide" evidence="1">
    <location>
        <begin position="1"/>
        <end position="33"/>
    </location>
</feature>
<evidence type="ECO:0000313" key="2">
    <source>
        <dbReference type="EMBL" id="SDB82448.1"/>
    </source>
</evidence>
<protein>
    <submittedName>
        <fullName evidence="2">Uncharacterized protein</fullName>
    </submittedName>
</protein>
<dbReference type="Proteomes" id="UP000243468">
    <property type="component" value="Unassembled WGS sequence"/>
</dbReference>
<feature type="chain" id="PRO_5017279801" evidence="1">
    <location>
        <begin position="34"/>
        <end position="173"/>
    </location>
</feature>
<dbReference type="EMBL" id="FMYO01000001">
    <property type="protein sequence ID" value="SDB82448.1"/>
    <property type="molecule type" value="Genomic_DNA"/>
</dbReference>
<sequence length="173" mass="19560">MLSYSKGFLALNECMKKTYLTILLTLCASVAMANDNQAVVATEETDRAENSNTIRIVTRPEIVGLWGMQVANNNKCIEYYNFKANNNVIIKSGQEWSSGIYDFQPAQEERSLLSALVLQVKYDNNEKDCSGLQEDQTGEISQYFVQWKNASTINFCSNEKAEQCFATLRRVLP</sequence>
<organism evidence="2 3">
    <name type="scientific">Acinetobacter kookii</name>
    <dbReference type="NCBI Taxonomy" id="1226327"/>
    <lineage>
        <taxon>Bacteria</taxon>
        <taxon>Pseudomonadati</taxon>
        <taxon>Pseudomonadota</taxon>
        <taxon>Gammaproteobacteria</taxon>
        <taxon>Moraxellales</taxon>
        <taxon>Moraxellaceae</taxon>
        <taxon>Acinetobacter</taxon>
    </lineage>
</organism>
<keyword evidence="1" id="KW-0732">Signal</keyword>
<evidence type="ECO:0000313" key="3">
    <source>
        <dbReference type="Proteomes" id="UP000243468"/>
    </source>
</evidence>
<name>A0A1G6GKC0_9GAMM</name>
<keyword evidence="3" id="KW-1185">Reference proteome</keyword>
<gene>
    <name evidence="2" type="ORF">SAMN05421732_10145</name>
</gene>
<dbReference type="AlphaFoldDB" id="A0A1G6GKC0"/>
<accession>A0A1G6GKC0</accession>
<evidence type="ECO:0000256" key="1">
    <source>
        <dbReference type="SAM" id="SignalP"/>
    </source>
</evidence>
<proteinExistence type="predicted"/>
<reference evidence="3" key="1">
    <citation type="submission" date="2016-09" db="EMBL/GenBank/DDBJ databases">
        <authorList>
            <person name="Varghese N."/>
            <person name="Submissions S."/>
        </authorList>
    </citation>
    <scope>NUCLEOTIDE SEQUENCE [LARGE SCALE GENOMIC DNA]</scope>
    <source>
        <strain evidence="3">ANC 4667</strain>
    </source>
</reference>
<dbReference type="STRING" id="1226327.SAMN05421732_10145"/>